<evidence type="ECO:0008006" key="4">
    <source>
        <dbReference type="Google" id="ProtNLM"/>
    </source>
</evidence>
<dbReference type="PATRIC" id="fig|229921.5.peg.2149"/>
<dbReference type="InterPro" id="IPR010787">
    <property type="entry name" value="DUF1385"/>
</dbReference>
<dbReference type="Pfam" id="PF07136">
    <property type="entry name" value="DUF1385"/>
    <property type="match status" value="1"/>
</dbReference>
<dbReference type="EMBL" id="LGCM01000027">
    <property type="protein sequence ID" value="KPL84990.1"/>
    <property type="molecule type" value="Genomic_DNA"/>
</dbReference>
<protein>
    <recommendedName>
        <fullName evidence="4">Metal-dependent enzyme</fullName>
    </recommendedName>
</protein>
<dbReference type="STRING" id="229921.ADN01_06305"/>
<keyword evidence="1" id="KW-1133">Transmembrane helix</keyword>
<comment type="caution">
    <text evidence="2">The sequence shown here is derived from an EMBL/GenBank/DDBJ whole genome shotgun (WGS) entry which is preliminary data.</text>
</comment>
<proteinExistence type="predicted"/>
<name>A0A0P6XXQ1_9CHLR</name>
<feature type="transmembrane region" description="Helical" evidence="1">
    <location>
        <begin position="199"/>
        <end position="221"/>
    </location>
</feature>
<accession>A0A0P6XXQ1</accession>
<feature type="transmembrane region" description="Helical" evidence="1">
    <location>
        <begin position="130"/>
        <end position="149"/>
    </location>
</feature>
<dbReference type="RefSeq" id="WP_075071021.1">
    <property type="nucleotide sequence ID" value="NZ_DF967974.1"/>
</dbReference>
<evidence type="ECO:0000313" key="3">
    <source>
        <dbReference type="Proteomes" id="UP000050501"/>
    </source>
</evidence>
<dbReference type="PANTHER" id="PTHR42867">
    <property type="entry name" value="MEMBRANE PROTEIN-RELATED"/>
    <property type="match status" value="1"/>
</dbReference>
<dbReference type="Proteomes" id="UP000050501">
    <property type="component" value="Unassembled WGS sequence"/>
</dbReference>
<dbReference type="PANTHER" id="PTHR42867:SF1">
    <property type="entry name" value="MEMBRANE PROTEIN-RELATED"/>
    <property type="match status" value="1"/>
</dbReference>
<dbReference type="OrthoDB" id="9784805at2"/>
<sequence length="310" mass="34283">MSTQERMPSYGGQALIEGVLMRGARYVAAAFRAPNGEIIIKSEPLGKIYTSPVRKWPFLRGLILLWDALGLGIQYLTFSANIQGDEEEKIEGPKLYLTLGLSMGIAILIFFVAPSAIAHLFENWLKLSTWWGSVIEGVVRLAVLIGYVWGIGKMPEIRRVYQYHGAEHKTINAFEAGIELTPENVQACSREHPRCGTAFLLTLVLLSIVVFSLLGPLPIFWRLASRILLIPPLAGVAYEIIKFTANNLTNPIIKFLIRPNLAMQSLTTAEPDLPMLEVSIAAFNRMYALENQEMSLQNASVAAKQEGAAV</sequence>
<dbReference type="AlphaFoldDB" id="A0A0P6XXQ1"/>
<reference evidence="2 3" key="1">
    <citation type="submission" date="2015-07" db="EMBL/GenBank/DDBJ databases">
        <title>Genome sequence of Levilinea saccharolytica DSM 16555.</title>
        <authorList>
            <person name="Hemp J."/>
            <person name="Ward L.M."/>
            <person name="Pace L.A."/>
            <person name="Fischer W.W."/>
        </authorList>
    </citation>
    <scope>NUCLEOTIDE SEQUENCE [LARGE SCALE GENOMIC DNA]</scope>
    <source>
        <strain evidence="2 3">KIBI-1</strain>
    </source>
</reference>
<gene>
    <name evidence="2" type="ORF">ADN01_06305</name>
</gene>
<feature type="transmembrane region" description="Helical" evidence="1">
    <location>
        <begin position="95"/>
        <end position="118"/>
    </location>
</feature>
<keyword evidence="1" id="KW-0472">Membrane</keyword>
<organism evidence="2 3">
    <name type="scientific">Levilinea saccharolytica</name>
    <dbReference type="NCBI Taxonomy" id="229921"/>
    <lineage>
        <taxon>Bacteria</taxon>
        <taxon>Bacillati</taxon>
        <taxon>Chloroflexota</taxon>
        <taxon>Anaerolineae</taxon>
        <taxon>Anaerolineales</taxon>
        <taxon>Anaerolineaceae</taxon>
        <taxon>Levilinea</taxon>
    </lineage>
</organism>
<keyword evidence="1" id="KW-0812">Transmembrane</keyword>
<evidence type="ECO:0000256" key="1">
    <source>
        <dbReference type="SAM" id="Phobius"/>
    </source>
</evidence>
<keyword evidence="3" id="KW-1185">Reference proteome</keyword>
<evidence type="ECO:0000313" key="2">
    <source>
        <dbReference type="EMBL" id="KPL84990.1"/>
    </source>
</evidence>